<dbReference type="Gene3D" id="1.10.340.30">
    <property type="entry name" value="Hypothetical protein, domain 2"/>
    <property type="match status" value="1"/>
</dbReference>
<dbReference type="InterPro" id="IPR051912">
    <property type="entry name" value="Alkylbase_DNA_Glycosylase/TA"/>
</dbReference>
<keyword evidence="2" id="KW-0489">Methyltransferase</keyword>
<dbReference type="PANTHER" id="PTHR43003:SF13">
    <property type="entry name" value="DNA-3-METHYLADENINE GLYCOSYLASE 2"/>
    <property type="match status" value="1"/>
</dbReference>
<protein>
    <submittedName>
        <fullName evidence="13">Helix-turn-helix domain-containing protein</fullName>
    </submittedName>
</protein>
<feature type="domain" description="HTH araC/xylS-type" evidence="12">
    <location>
        <begin position="86"/>
        <end position="184"/>
    </location>
</feature>
<reference evidence="13 14" key="1">
    <citation type="submission" date="2019-05" db="EMBL/GenBank/DDBJ databases">
        <title>Draft genome sequence of Nonomuraea zeae DSM 100528.</title>
        <authorList>
            <person name="Saricaoglu S."/>
            <person name="Isik K."/>
        </authorList>
    </citation>
    <scope>NUCLEOTIDE SEQUENCE [LARGE SCALE GENOMIC DNA]</scope>
    <source>
        <strain evidence="13 14">DSM 100528</strain>
    </source>
</reference>
<evidence type="ECO:0000256" key="9">
    <source>
        <dbReference type="ARBA" id="ARBA00023159"/>
    </source>
</evidence>
<dbReference type="GO" id="GO:0032131">
    <property type="term" value="F:alkylated DNA binding"/>
    <property type="evidence" value="ECO:0007669"/>
    <property type="project" value="TreeGrafter"/>
</dbReference>
<dbReference type="InterPro" id="IPR011257">
    <property type="entry name" value="DNA_glycosylase"/>
</dbReference>
<dbReference type="InterPro" id="IPR009057">
    <property type="entry name" value="Homeodomain-like_sf"/>
</dbReference>
<evidence type="ECO:0000256" key="2">
    <source>
        <dbReference type="ARBA" id="ARBA00022603"/>
    </source>
</evidence>
<keyword evidence="10" id="KW-0804">Transcription</keyword>
<gene>
    <name evidence="13" type="ORF">ETD85_48995</name>
</gene>
<dbReference type="GO" id="GO:0032993">
    <property type="term" value="C:protein-DNA complex"/>
    <property type="evidence" value="ECO:0007669"/>
    <property type="project" value="TreeGrafter"/>
</dbReference>
<dbReference type="Pfam" id="PF02805">
    <property type="entry name" value="Ada_Zn_binding"/>
    <property type="match status" value="1"/>
</dbReference>
<dbReference type="SUPFAM" id="SSF48150">
    <property type="entry name" value="DNA-glycosylase"/>
    <property type="match status" value="1"/>
</dbReference>
<evidence type="ECO:0000256" key="4">
    <source>
        <dbReference type="ARBA" id="ARBA00022723"/>
    </source>
</evidence>
<sequence length="475" mass="50764">MLADDDAYSVLRSRDGRFDGRFFVAVVTTGVYCRPSCPAALPKRENVRFYPSSAAALEAGFRACKRCRPDSTPGSPEWNVRADVAGRAMRLIADGLVDREGVAGLAARLGYSERQLRRQLVADLGAGPQALARAQRAANARTLLETTDLPAGEIAFAAGFATIRQFNDTLHKVYGTTPTAMRGTRHARRSPGTLQLRLGYRPPLEATGLFGFLAARAVPGLEKAGDDHYRRVLTLPHGLGVVTLRAERAYVSCELRLEDLKDLPAAVGRCRRLLDLDADPRDVADHLGRDPVLGPVVAASPGLRVPGHVDAAEMAVRAVAGEESAAGRALLAGLVQRYGTPLPEPFGGLTHAFPRMEVLAEADAPASVAALAGADVLARVAALARAMVAGELALGPEADRDRAGRELLAVPGVDAETAGRIRLRALGDPDVFLPMDPAVREGLSRLGLTAEDARRWRPWRSYAMAHLTSARHRGT</sequence>
<dbReference type="Gene3D" id="3.30.310.20">
    <property type="entry name" value="DNA-3-methyladenine glycosylase AlkA, N-terminal domain"/>
    <property type="match status" value="1"/>
</dbReference>
<dbReference type="GO" id="GO:0008725">
    <property type="term" value="F:DNA-3-methyladenine glycosylase activity"/>
    <property type="evidence" value="ECO:0007669"/>
    <property type="project" value="TreeGrafter"/>
</dbReference>
<dbReference type="OrthoDB" id="9811249at2"/>
<evidence type="ECO:0000256" key="1">
    <source>
        <dbReference type="ARBA" id="ARBA00001947"/>
    </source>
</evidence>
<dbReference type="Pfam" id="PF06029">
    <property type="entry name" value="AlkA_N"/>
    <property type="match status" value="1"/>
</dbReference>
<evidence type="ECO:0000256" key="11">
    <source>
        <dbReference type="ARBA" id="ARBA00023204"/>
    </source>
</evidence>
<comment type="cofactor">
    <cofactor evidence="1">
        <name>Zn(2+)</name>
        <dbReference type="ChEBI" id="CHEBI:29105"/>
    </cofactor>
</comment>
<dbReference type="GO" id="GO:0003700">
    <property type="term" value="F:DNA-binding transcription factor activity"/>
    <property type="evidence" value="ECO:0007669"/>
    <property type="project" value="InterPro"/>
</dbReference>
<comment type="caution">
    <text evidence="13">The sequence shown here is derived from an EMBL/GenBank/DDBJ whole genome shotgun (WGS) entry which is preliminary data.</text>
</comment>
<dbReference type="InterPro" id="IPR010316">
    <property type="entry name" value="AlkA_N"/>
</dbReference>
<dbReference type="GO" id="GO:0032259">
    <property type="term" value="P:methylation"/>
    <property type="evidence" value="ECO:0007669"/>
    <property type="project" value="UniProtKB-KW"/>
</dbReference>
<keyword evidence="11" id="KW-0234">DNA repair</keyword>
<keyword evidence="7" id="KW-0805">Transcription regulation</keyword>
<keyword evidence="8" id="KW-0238">DNA-binding</keyword>
<keyword evidence="9" id="KW-0010">Activator</keyword>
<dbReference type="InterPro" id="IPR035451">
    <property type="entry name" value="Ada-like_dom_sf"/>
</dbReference>
<evidence type="ECO:0000256" key="10">
    <source>
        <dbReference type="ARBA" id="ARBA00023163"/>
    </source>
</evidence>
<dbReference type="Proteomes" id="UP000306628">
    <property type="component" value="Unassembled WGS sequence"/>
</dbReference>
<accession>A0A5S4FPU8</accession>
<dbReference type="GO" id="GO:0006307">
    <property type="term" value="P:DNA alkylation repair"/>
    <property type="evidence" value="ECO:0007669"/>
    <property type="project" value="TreeGrafter"/>
</dbReference>
<dbReference type="GO" id="GO:0008168">
    <property type="term" value="F:methyltransferase activity"/>
    <property type="evidence" value="ECO:0007669"/>
    <property type="project" value="UniProtKB-KW"/>
</dbReference>
<evidence type="ECO:0000256" key="8">
    <source>
        <dbReference type="ARBA" id="ARBA00023125"/>
    </source>
</evidence>
<dbReference type="InterPro" id="IPR018060">
    <property type="entry name" value="HTH_AraC"/>
</dbReference>
<proteinExistence type="predicted"/>
<keyword evidence="14" id="KW-1185">Reference proteome</keyword>
<dbReference type="InterPro" id="IPR023170">
    <property type="entry name" value="HhH_base_excis_C"/>
</dbReference>
<evidence type="ECO:0000313" key="14">
    <source>
        <dbReference type="Proteomes" id="UP000306628"/>
    </source>
</evidence>
<evidence type="ECO:0000256" key="6">
    <source>
        <dbReference type="ARBA" id="ARBA00022833"/>
    </source>
</evidence>
<keyword evidence="5" id="KW-0227">DNA damage</keyword>
<dbReference type="FunFam" id="3.40.10.10:FF:000001">
    <property type="entry name" value="DNA-3-methyladenine glycosylase 2"/>
    <property type="match status" value="1"/>
</dbReference>
<dbReference type="SUPFAM" id="SSF57884">
    <property type="entry name" value="Ada DNA repair protein, N-terminal domain (N-Ada 10)"/>
    <property type="match status" value="1"/>
</dbReference>
<keyword evidence="4" id="KW-0479">Metal-binding</keyword>
<dbReference type="Gene3D" id="1.10.10.60">
    <property type="entry name" value="Homeodomain-like"/>
    <property type="match status" value="1"/>
</dbReference>
<dbReference type="RefSeq" id="WP_138696722.1">
    <property type="nucleotide sequence ID" value="NZ_JBHSAZ010000002.1"/>
</dbReference>
<keyword evidence="6" id="KW-0862">Zinc</keyword>
<organism evidence="13 14">
    <name type="scientific">Nonomuraea zeae</name>
    <dbReference type="NCBI Taxonomy" id="1642303"/>
    <lineage>
        <taxon>Bacteria</taxon>
        <taxon>Bacillati</taxon>
        <taxon>Actinomycetota</taxon>
        <taxon>Actinomycetes</taxon>
        <taxon>Streptosporangiales</taxon>
        <taxon>Streptosporangiaceae</taxon>
        <taxon>Nonomuraea</taxon>
    </lineage>
</organism>
<dbReference type="PANTHER" id="PTHR43003">
    <property type="entry name" value="DNA-3-METHYLADENINE GLYCOSYLASE"/>
    <property type="match status" value="1"/>
</dbReference>
<dbReference type="GO" id="GO:0005737">
    <property type="term" value="C:cytoplasm"/>
    <property type="evidence" value="ECO:0007669"/>
    <property type="project" value="TreeGrafter"/>
</dbReference>
<dbReference type="PROSITE" id="PS01124">
    <property type="entry name" value="HTH_ARAC_FAMILY_2"/>
    <property type="match status" value="1"/>
</dbReference>
<dbReference type="GO" id="GO:0043916">
    <property type="term" value="F:DNA-7-methylguanine glycosylase activity"/>
    <property type="evidence" value="ECO:0007669"/>
    <property type="project" value="TreeGrafter"/>
</dbReference>
<dbReference type="GO" id="GO:0008270">
    <property type="term" value="F:zinc ion binding"/>
    <property type="evidence" value="ECO:0007669"/>
    <property type="project" value="InterPro"/>
</dbReference>
<dbReference type="InterPro" id="IPR037046">
    <property type="entry name" value="AlkA_N_sf"/>
</dbReference>
<dbReference type="Pfam" id="PF12833">
    <property type="entry name" value="HTH_18"/>
    <property type="match status" value="1"/>
</dbReference>
<dbReference type="Gene3D" id="1.10.1670.10">
    <property type="entry name" value="Helix-hairpin-Helix base-excision DNA repair enzymes (C-terminal)"/>
    <property type="match status" value="1"/>
</dbReference>
<dbReference type="SUPFAM" id="SSF55945">
    <property type="entry name" value="TATA-box binding protein-like"/>
    <property type="match status" value="1"/>
</dbReference>
<evidence type="ECO:0000259" key="12">
    <source>
        <dbReference type="PROSITE" id="PS01124"/>
    </source>
</evidence>
<evidence type="ECO:0000256" key="7">
    <source>
        <dbReference type="ARBA" id="ARBA00023015"/>
    </source>
</evidence>
<name>A0A5S4FPU8_9ACTN</name>
<dbReference type="GO" id="GO:0006285">
    <property type="term" value="P:base-excision repair, AP site formation"/>
    <property type="evidence" value="ECO:0007669"/>
    <property type="project" value="TreeGrafter"/>
</dbReference>
<dbReference type="InterPro" id="IPR004026">
    <property type="entry name" value="Ada_DNA_repair_Zn-bd"/>
</dbReference>
<evidence type="ECO:0000256" key="3">
    <source>
        <dbReference type="ARBA" id="ARBA00022679"/>
    </source>
</evidence>
<dbReference type="SMART" id="SM00342">
    <property type="entry name" value="HTH_ARAC"/>
    <property type="match status" value="1"/>
</dbReference>
<evidence type="ECO:0000313" key="13">
    <source>
        <dbReference type="EMBL" id="TMR22735.1"/>
    </source>
</evidence>
<keyword evidence="3" id="KW-0808">Transferase</keyword>
<dbReference type="EMBL" id="VCKX01000270">
    <property type="protein sequence ID" value="TMR22735.1"/>
    <property type="molecule type" value="Genomic_DNA"/>
</dbReference>
<evidence type="ECO:0000256" key="5">
    <source>
        <dbReference type="ARBA" id="ARBA00022763"/>
    </source>
</evidence>
<dbReference type="AlphaFoldDB" id="A0A5S4FPU8"/>
<dbReference type="SUPFAM" id="SSF46689">
    <property type="entry name" value="Homeodomain-like"/>
    <property type="match status" value="1"/>
</dbReference>
<dbReference type="SMART" id="SM01009">
    <property type="entry name" value="AlkA_N"/>
    <property type="match status" value="1"/>
</dbReference>
<dbReference type="Gene3D" id="3.40.10.10">
    <property type="entry name" value="DNA Methylphosphotriester Repair Domain"/>
    <property type="match status" value="1"/>
</dbReference>
<dbReference type="GO" id="GO:0043565">
    <property type="term" value="F:sequence-specific DNA binding"/>
    <property type="evidence" value="ECO:0007669"/>
    <property type="project" value="InterPro"/>
</dbReference>